<proteinExistence type="predicted"/>
<sequence>MIDIPTAPTTTIGEALIEVRHVCTRFGSAVVHEDVSLDIYQGEVFAIAGGNGCGKSTLLREIILLLEPNSGTIRIFGQDTKGLNAKTERALHRRIGVMFQHGALFSSLNVVENVEAPLREHTDLNKRLIHEIALMKISLTGFPMNSVTKFPNELSGGMRKRASLARAIVLDPEILFLDEPTSGLDPISAGAFDDLVQQLKEWLGLTMVIVTHDLDSLWKVTDRVALLGNGRVLGTGTMEELSQSDDPLIREYFHGPRGRAAREQAWSQK</sequence>
<dbReference type="EMBL" id="JAQOUE010000001">
    <property type="protein sequence ID" value="MDT7042760.1"/>
    <property type="molecule type" value="Genomic_DNA"/>
</dbReference>
<dbReference type="InterPro" id="IPR017871">
    <property type="entry name" value="ABC_transporter-like_CS"/>
</dbReference>
<evidence type="ECO:0000313" key="5">
    <source>
        <dbReference type="EMBL" id="MDT7042760.1"/>
    </source>
</evidence>
<feature type="domain" description="ABC transporter" evidence="4">
    <location>
        <begin position="17"/>
        <end position="254"/>
    </location>
</feature>
<dbReference type="GO" id="GO:0005524">
    <property type="term" value="F:ATP binding"/>
    <property type="evidence" value="ECO:0007669"/>
    <property type="project" value="UniProtKB-KW"/>
</dbReference>
<dbReference type="Pfam" id="PF00005">
    <property type="entry name" value="ABC_tran"/>
    <property type="match status" value="1"/>
</dbReference>
<name>A0ABU3K8J1_9BACT</name>
<dbReference type="Proteomes" id="UP001250932">
    <property type="component" value="Unassembled WGS sequence"/>
</dbReference>
<gene>
    <name evidence="5" type="ORF">PPG34_10390</name>
</gene>
<evidence type="ECO:0000256" key="2">
    <source>
        <dbReference type="ARBA" id="ARBA00022741"/>
    </source>
</evidence>
<dbReference type="PROSITE" id="PS50893">
    <property type="entry name" value="ABC_TRANSPORTER_2"/>
    <property type="match status" value="1"/>
</dbReference>
<comment type="caution">
    <text evidence="5">The sequence shown here is derived from an EMBL/GenBank/DDBJ whole genome shotgun (WGS) entry which is preliminary data.</text>
</comment>
<dbReference type="InterPro" id="IPR003593">
    <property type="entry name" value="AAA+_ATPase"/>
</dbReference>
<evidence type="ECO:0000256" key="1">
    <source>
        <dbReference type="ARBA" id="ARBA00022448"/>
    </source>
</evidence>
<keyword evidence="2" id="KW-0547">Nucleotide-binding</keyword>
<dbReference type="SMART" id="SM00382">
    <property type="entry name" value="AAA"/>
    <property type="match status" value="1"/>
</dbReference>
<dbReference type="InterPro" id="IPR003439">
    <property type="entry name" value="ABC_transporter-like_ATP-bd"/>
</dbReference>
<protein>
    <submittedName>
        <fullName evidence="5">ATP-binding cassette domain-containing protein</fullName>
    </submittedName>
</protein>
<reference evidence="5 6" key="1">
    <citation type="journal article" date="2023" name="ISME J.">
        <title>Cultivation and genomic characterization of novel and ubiquitous marine nitrite-oxidizing bacteria from the Nitrospirales.</title>
        <authorList>
            <person name="Mueller A.J."/>
            <person name="Daebeler A."/>
            <person name="Herbold C.W."/>
            <person name="Kirkegaard R.H."/>
            <person name="Daims H."/>
        </authorList>
    </citation>
    <scope>NUCLEOTIDE SEQUENCE [LARGE SCALE GENOMIC DNA]</scope>
    <source>
        <strain evidence="5 6">EB</strain>
    </source>
</reference>
<dbReference type="Gene3D" id="3.40.50.300">
    <property type="entry name" value="P-loop containing nucleotide triphosphate hydrolases"/>
    <property type="match status" value="1"/>
</dbReference>
<dbReference type="PROSITE" id="PS00211">
    <property type="entry name" value="ABC_TRANSPORTER_1"/>
    <property type="match status" value="1"/>
</dbReference>
<dbReference type="RefSeq" id="WP_313833212.1">
    <property type="nucleotide sequence ID" value="NZ_JAQOUE010000001.1"/>
</dbReference>
<dbReference type="PANTHER" id="PTHR43023:SF3">
    <property type="entry name" value="PROTEIN TRIGALACTOSYLDIACYLGLYCEROL 3, CHLOROPLASTIC"/>
    <property type="match status" value="1"/>
</dbReference>
<dbReference type="InterPro" id="IPR027417">
    <property type="entry name" value="P-loop_NTPase"/>
</dbReference>
<dbReference type="PANTHER" id="PTHR43023">
    <property type="entry name" value="PROTEIN TRIGALACTOSYLDIACYLGLYCEROL 3, CHLOROPLASTIC"/>
    <property type="match status" value="1"/>
</dbReference>
<evidence type="ECO:0000256" key="3">
    <source>
        <dbReference type="ARBA" id="ARBA00022840"/>
    </source>
</evidence>
<keyword evidence="6" id="KW-1185">Reference proteome</keyword>
<organism evidence="5 6">
    <name type="scientific">Candidatus Nitronereus thalassa</name>
    <dbReference type="NCBI Taxonomy" id="3020898"/>
    <lineage>
        <taxon>Bacteria</taxon>
        <taxon>Pseudomonadati</taxon>
        <taxon>Nitrospirota</taxon>
        <taxon>Nitrospiria</taxon>
        <taxon>Nitrospirales</taxon>
        <taxon>Nitrospiraceae</taxon>
        <taxon>Candidatus Nitronereus</taxon>
    </lineage>
</organism>
<keyword evidence="3 5" id="KW-0067">ATP-binding</keyword>
<evidence type="ECO:0000313" key="6">
    <source>
        <dbReference type="Proteomes" id="UP001250932"/>
    </source>
</evidence>
<accession>A0ABU3K8J1</accession>
<dbReference type="SUPFAM" id="SSF52540">
    <property type="entry name" value="P-loop containing nucleoside triphosphate hydrolases"/>
    <property type="match status" value="1"/>
</dbReference>
<keyword evidence="1" id="KW-0813">Transport</keyword>
<evidence type="ECO:0000259" key="4">
    <source>
        <dbReference type="PROSITE" id="PS50893"/>
    </source>
</evidence>